<comment type="caution">
    <text evidence="2">The sequence shown here is derived from an EMBL/GenBank/DDBJ whole genome shotgun (WGS) entry which is preliminary data.</text>
</comment>
<evidence type="ECO:0000256" key="1">
    <source>
        <dbReference type="SAM" id="SignalP"/>
    </source>
</evidence>
<keyword evidence="1" id="KW-0732">Signal</keyword>
<evidence type="ECO:0000313" key="3">
    <source>
        <dbReference type="Proteomes" id="UP001246576"/>
    </source>
</evidence>
<feature type="signal peptide" evidence="1">
    <location>
        <begin position="1"/>
        <end position="19"/>
    </location>
</feature>
<dbReference type="RefSeq" id="WP_121043209.1">
    <property type="nucleotide sequence ID" value="NZ_JAVLSJ010000004.1"/>
</dbReference>
<feature type="chain" id="PRO_5045803626" description="Lipoprotein" evidence="1">
    <location>
        <begin position="20"/>
        <end position="217"/>
    </location>
</feature>
<keyword evidence="3" id="KW-1185">Reference proteome</keyword>
<gene>
    <name evidence="2" type="ORF">RI048_08725</name>
</gene>
<accession>A0ABU2EJH4</accession>
<dbReference type="PROSITE" id="PS51257">
    <property type="entry name" value="PROKAR_LIPOPROTEIN"/>
    <property type="match status" value="1"/>
</dbReference>
<protein>
    <recommendedName>
        <fullName evidence="4">Lipoprotein</fullName>
    </recommendedName>
</protein>
<proteinExistence type="predicted"/>
<name>A0ABU2EJH4_9BURK</name>
<evidence type="ECO:0008006" key="4">
    <source>
        <dbReference type="Google" id="ProtNLM"/>
    </source>
</evidence>
<sequence>MSHKSIFICLLAIFLTACAVSNVDRDFSLENNPDEGIVIVSVSFDRAGSRNFQAMFYLDEGMPGAPVPPRRLEALPEYATIRMGSQFKDSYGQVLAISLPAGRHTISSWRLVRNAGYILSPSAKMVPLEFHVAAGKVQYIGNLHLNLAEGKNIIGLTIVADASPEIRDRQDRDLPIIKKKYPQFADRTEIRLLPLGTWGGGGEAIREIQPIVIVPVK</sequence>
<evidence type="ECO:0000313" key="2">
    <source>
        <dbReference type="EMBL" id="MDR9848293.1"/>
    </source>
</evidence>
<reference evidence="2" key="1">
    <citation type="submission" date="2023-09" db="EMBL/GenBank/DDBJ databases">
        <title>Description of first Herbaspirillum huttiense subsp. nephrolepsisexaltata and Herbaspirillum huttiense subsp. lycopersicon.</title>
        <authorList>
            <person name="Poudel M."/>
            <person name="Sharma A."/>
            <person name="Goss E."/>
            <person name="Tapia J.H."/>
            <person name="Harmon C.M."/>
            <person name="Jones J.B."/>
        </authorList>
    </citation>
    <scope>NUCLEOTIDE SEQUENCE</scope>
    <source>
        <strain evidence="2">SE1</strain>
    </source>
</reference>
<dbReference type="Proteomes" id="UP001246576">
    <property type="component" value="Unassembled WGS sequence"/>
</dbReference>
<dbReference type="EMBL" id="JAVLSJ010000004">
    <property type="protein sequence ID" value="MDR9848293.1"/>
    <property type="molecule type" value="Genomic_DNA"/>
</dbReference>
<organism evidence="2 3">
    <name type="scientific">Herbaspirillum huttiense subsp. lycopersici</name>
    <dbReference type="NCBI Taxonomy" id="3074428"/>
    <lineage>
        <taxon>Bacteria</taxon>
        <taxon>Pseudomonadati</taxon>
        <taxon>Pseudomonadota</taxon>
        <taxon>Betaproteobacteria</taxon>
        <taxon>Burkholderiales</taxon>
        <taxon>Oxalobacteraceae</taxon>
        <taxon>Herbaspirillum</taxon>
    </lineage>
</organism>